<dbReference type="Pfam" id="PF02283">
    <property type="entry name" value="CobU"/>
    <property type="match status" value="1"/>
</dbReference>
<keyword evidence="18" id="KW-0548">Nucleotidyltransferase</keyword>
<dbReference type="EMBL" id="CP139781">
    <property type="protein sequence ID" value="WRQ89722.1"/>
    <property type="molecule type" value="Genomic_DNA"/>
</dbReference>
<dbReference type="PIRSF" id="PIRSF006135">
    <property type="entry name" value="CobU"/>
    <property type="match status" value="1"/>
</dbReference>
<evidence type="ECO:0000256" key="14">
    <source>
        <dbReference type="ARBA" id="ARBA00022840"/>
    </source>
</evidence>
<gene>
    <name evidence="18" type="ORF">K1X11_009910</name>
</gene>
<evidence type="ECO:0000256" key="9">
    <source>
        <dbReference type="ARBA" id="ARBA00012523"/>
    </source>
</evidence>
<dbReference type="InterPro" id="IPR027417">
    <property type="entry name" value="P-loop_NTPase"/>
</dbReference>
<dbReference type="GO" id="GO:0008820">
    <property type="term" value="F:cobinamide phosphate guanylyltransferase activity"/>
    <property type="evidence" value="ECO:0007669"/>
    <property type="project" value="UniProtKB-EC"/>
</dbReference>
<proteinExistence type="inferred from homology"/>
<keyword evidence="11 18" id="KW-0808">Transferase</keyword>
<keyword evidence="19" id="KW-1185">Reference proteome</keyword>
<comment type="pathway">
    <text evidence="6">Cofactor biosynthesis; adenosylcobalamin biosynthesis; adenosylcobalamin from cob(II)yrinate a,c-diamide: step 5/7.</text>
</comment>
<evidence type="ECO:0000256" key="11">
    <source>
        <dbReference type="ARBA" id="ARBA00022679"/>
    </source>
</evidence>
<evidence type="ECO:0000256" key="2">
    <source>
        <dbReference type="ARBA" id="ARBA00000711"/>
    </source>
</evidence>
<evidence type="ECO:0000256" key="4">
    <source>
        <dbReference type="ARBA" id="ARBA00003889"/>
    </source>
</evidence>
<dbReference type="PANTHER" id="PTHR34848:SF1">
    <property type="entry name" value="BIFUNCTIONAL ADENOSYLCOBALAMIN BIOSYNTHESIS PROTEIN COBU"/>
    <property type="match status" value="1"/>
</dbReference>
<evidence type="ECO:0000313" key="19">
    <source>
        <dbReference type="Proteomes" id="UP000738431"/>
    </source>
</evidence>
<comment type="pathway">
    <text evidence="5">Cofactor biosynthesis; adenosylcobalamin biosynthesis; adenosylcobalamin from cob(II)yrinate a,c-diamide: step 6/7.</text>
</comment>
<comment type="catalytic activity">
    <reaction evidence="2">
        <text>adenosylcob(III)inamide phosphate + GTP + H(+) = adenosylcob(III)inamide-GDP + diphosphate</text>
        <dbReference type="Rhea" id="RHEA:22712"/>
        <dbReference type="ChEBI" id="CHEBI:15378"/>
        <dbReference type="ChEBI" id="CHEBI:33019"/>
        <dbReference type="ChEBI" id="CHEBI:37565"/>
        <dbReference type="ChEBI" id="CHEBI:58502"/>
        <dbReference type="ChEBI" id="CHEBI:60487"/>
        <dbReference type="EC" id="2.7.7.62"/>
    </reaction>
</comment>
<comment type="function">
    <text evidence="4">Catalyzes ATP-dependent phosphorylation of adenosylcobinamide and addition of GMP to adenosylcobinamide phosphate.</text>
</comment>
<evidence type="ECO:0000256" key="1">
    <source>
        <dbReference type="ARBA" id="ARBA00000312"/>
    </source>
</evidence>
<dbReference type="Gene3D" id="3.40.50.300">
    <property type="entry name" value="P-loop containing nucleotide triphosphate hydrolases"/>
    <property type="match status" value="1"/>
</dbReference>
<evidence type="ECO:0000256" key="17">
    <source>
        <dbReference type="ARBA" id="ARBA00030571"/>
    </source>
</evidence>
<reference evidence="18 19" key="1">
    <citation type="submission" date="2021-08" db="EMBL/GenBank/DDBJ databases">
        <authorList>
            <person name="Zhang D."/>
            <person name="Zhang A."/>
            <person name="Wang L."/>
        </authorList>
    </citation>
    <scope>NUCLEOTIDE SEQUENCE [LARGE SCALE GENOMIC DNA]</scope>
    <source>
        <strain evidence="18 19">WL0086</strain>
    </source>
</reference>
<dbReference type="Proteomes" id="UP000738431">
    <property type="component" value="Chromosome"/>
</dbReference>
<evidence type="ECO:0000256" key="12">
    <source>
        <dbReference type="ARBA" id="ARBA00022741"/>
    </source>
</evidence>
<sequence length="177" mass="19114">MSDLIYLTGPVRSGKSSRAVELAKGWGDDVVFVATYRDSGDDDEMAARLARHRAERPASWRTLEAPRDVVAELAALDPGPSGVVLDCATLWLGDRFERGDEEILAEWSALLAAARAAPWPMVIVGNEIGWAPVPENPAVRRFRDLAGWMGQRAAAAATEAWLMVSGCAVPLKGRTLS</sequence>
<dbReference type="InterPro" id="IPR003203">
    <property type="entry name" value="CobU/CobP"/>
</dbReference>
<evidence type="ECO:0000256" key="5">
    <source>
        <dbReference type="ARBA" id="ARBA00004692"/>
    </source>
</evidence>
<dbReference type="EC" id="2.7.7.62" evidence="9"/>
<evidence type="ECO:0000256" key="13">
    <source>
        <dbReference type="ARBA" id="ARBA00022777"/>
    </source>
</evidence>
<evidence type="ECO:0000256" key="7">
    <source>
        <dbReference type="ARBA" id="ARBA00007490"/>
    </source>
</evidence>
<keyword evidence="15" id="KW-0342">GTP-binding</keyword>
<keyword evidence="10" id="KW-0169">Cobalamin biosynthesis</keyword>
<keyword evidence="14" id="KW-0067">ATP-binding</keyword>
<comment type="catalytic activity">
    <reaction evidence="1">
        <text>adenosylcob(III)inamide + ATP = adenosylcob(III)inamide phosphate + ADP + H(+)</text>
        <dbReference type="Rhea" id="RHEA:15769"/>
        <dbReference type="ChEBI" id="CHEBI:2480"/>
        <dbReference type="ChEBI" id="CHEBI:15378"/>
        <dbReference type="ChEBI" id="CHEBI:30616"/>
        <dbReference type="ChEBI" id="CHEBI:58502"/>
        <dbReference type="ChEBI" id="CHEBI:456216"/>
        <dbReference type="EC" id="2.7.1.156"/>
    </reaction>
</comment>
<evidence type="ECO:0000256" key="6">
    <source>
        <dbReference type="ARBA" id="ARBA00005159"/>
    </source>
</evidence>
<organism evidence="18 19">
    <name type="scientific">Actomonas aquatica</name>
    <dbReference type="NCBI Taxonomy" id="2866162"/>
    <lineage>
        <taxon>Bacteria</taxon>
        <taxon>Pseudomonadati</taxon>
        <taxon>Verrucomicrobiota</taxon>
        <taxon>Opitutia</taxon>
        <taxon>Opitutales</taxon>
        <taxon>Opitutaceae</taxon>
        <taxon>Actomonas</taxon>
    </lineage>
</organism>
<keyword evidence="13 18" id="KW-0418">Kinase</keyword>
<dbReference type="EC" id="2.7.1.156" evidence="8"/>
<evidence type="ECO:0000256" key="8">
    <source>
        <dbReference type="ARBA" id="ARBA00012016"/>
    </source>
</evidence>
<dbReference type="PANTHER" id="PTHR34848">
    <property type="match status" value="1"/>
</dbReference>
<dbReference type="GO" id="GO:0043752">
    <property type="term" value="F:adenosylcobinamide kinase activity"/>
    <property type="evidence" value="ECO:0007669"/>
    <property type="project" value="UniProtKB-EC"/>
</dbReference>
<evidence type="ECO:0000256" key="16">
    <source>
        <dbReference type="ARBA" id="ARBA00029570"/>
    </source>
</evidence>
<dbReference type="CDD" id="cd00544">
    <property type="entry name" value="CobU"/>
    <property type="match status" value="1"/>
</dbReference>
<comment type="similarity">
    <text evidence="7">Belongs to the CobU/CobP family.</text>
</comment>
<evidence type="ECO:0000256" key="10">
    <source>
        <dbReference type="ARBA" id="ARBA00022573"/>
    </source>
</evidence>
<evidence type="ECO:0000256" key="3">
    <source>
        <dbReference type="ARBA" id="ARBA00001522"/>
    </source>
</evidence>
<protein>
    <recommendedName>
        <fullName evidence="16">Adenosylcobinamide kinase</fullName>
        <ecNumber evidence="8">2.7.1.156</ecNumber>
        <ecNumber evidence="9">2.7.7.62</ecNumber>
    </recommendedName>
    <alternativeName>
        <fullName evidence="17">Adenosylcobinamide-phosphate guanylyltransferase</fullName>
    </alternativeName>
</protein>
<dbReference type="SUPFAM" id="SSF52540">
    <property type="entry name" value="P-loop containing nucleoside triphosphate hydrolases"/>
    <property type="match status" value="1"/>
</dbReference>
<evidence type="ECO:0000256" key="15">
    <source>
        <dbReference type="ARBA" id="ARBA00023134"/>
    </source>
</evidence>
<accession>A0ABZ1CEJ9</accession>
<evidence type="ECO:0000313" key="18">
    <source>
        <dbReference type="EMBL" id="WRQ89722.1"/>
    </source>
</evidence>
<comment type="catalytic activity">
    <reaction evidence="3">
        <text>adenosylcob(III)inamide + GTP = adenosylcob(III)inamide phosphate + GDP + H(+)</text>
        <dbReference type="Rhea" id="RHEA:15765"/>
        <dbReference type="ChEBI" id="CHEBI:2480"/>
        <dbReference type="ChEBI" id="CHEBI:15378"/>
        <dbReference type="ChEBI" id="CHEBI:37565"/>
        <dbReference type="ChEBI" id="CHEBI:58189"/>
        <dbReference type="ChEBI" id="CHEBI:58502"/>
        <dbReference type="EC" id="2.7.1.156"/>
    </reaction>
</comment>
<reference evidence="18 19" key="2">
    <citation type="submission" date="2023-12" db="EMBL/GenBank/DDBJ databases">
        <title>Description of an unclassified Opitutus bacterium of Verrucomicrobiota.</title>
        <authorList>
            <person name="Zhang D.-F."/>
        </authorList>
    </citation>
    <scope>NUCLEOTIDE SEQUENCE [LARGE SCALE GENOMIC DNA]</scope>
    <source>
        <strain evidence="18 19">WL0086</strain>
    </source>
</reference>
<keyword evidence="12" id="KW-0547">Nucleotide-binding</keyword>
<dbReference type="RefSeq" id="WP_221032182.1">
    <property type="nucleotide sequence ID" value="NZ_CP139781.1"/>
</dbReference>
<name>A0ABZ1CEJ9_9BACT</name>